<keyword evidence="4 5" id="KW-0472">Membrane</keyword>
<protein>
    <recommendedName>
        <fullName evidence="6">HTTM-like domain-containing protein</fullName>
    </recommendedName>
</protein>
<dbReference type="AlphaFoldDB" id="A0A344TE79"/>
<evidence type="ECO:0000256" key="1">
    <source>
        <dbReference type="ARBA" id="ARBA00004127"/>
    </source>
</evidence>
<evidence type="ECO:0000256" key="5">
    <source>
        <dbReference type="SAM" id="Phobius"/>
    </source>
</evidence>
<feature type="transmembrane region" description="Helical" evidence="5">
    <location>
        <begin position="223"/>
        <end position="245"/>
    </location>
</feature>
<dbReference type="Proteomes" id="UP000251993">
    <property type="component" value="Chromosome"/>
</dbReference>
<reference evidence="7 8" key="1">
    <citation type="submission" date="2018-07" db="EMBL/GenBank/DDBJ databases">
        <title>Genome sequencing of Runella.</title>
        <authorList>
            <person name="Baek M.-G."/>
            <person name="Yi H."/>
        </authorList>
    </citation>
    <scope>NUCLEOTIDE SEQUENCE [LARGE SCALE GENOMIC DNA]</scope>
    <source>
        <strain evidence="7 8">HYN0085</strain>
    </source>
</reference>
<keyword evidence="8" id="KW-1185">Reference proteome</keyword>
<dbReference type="InterPro" id="IPR052964">
    <property type="entry name" value="Sporulation_signal_mat"/>
</dbReference>
<dbReference type="KEGG" id="run:DR864_03990"/>
<evidence type="ECO:0000256" key="3">
    <source>
        <dbReference type="ARBA" id="ARBA00022989"/>
    </source>
</evidence>
<feature type="transmembrane region" description="Helical" evidence="5">
    <location>
        <begin position="257"/>
        <end position="284"/>
    </location>
</feature>
<feature type="domain" description="HTTM-like" evidence="6">
    <location>
        <begin position="19"/>
        <end position="288"/>
    </location>
</feature>
<evidence type="ECO:0000259" key="6">
    <source>
        <dbReference type="SMART" id="SM00752"/>
    </source>
</evidence>
<keyword evidence="3 5" id="KW-1133">Transmembrane helix</keyword>
<name>A0A344TE79_9BACT</name>
<dbReference type="InterPro" id="IPR053934">
    <property type="entry name" value="HTTM_dom"/>
</dbReference>
<dbReference type="OrthoDB" id="1260738at2"/>
<dbReference type="EMBL" id="CP030850">
    <property type="protein sequence ID" value="AXE16950.1"/>
    <property type="molecule type" value="Genomic_DNA"/>
</dbReference>
<sequence>MTDFITLNQLLQSWNDFFFENQSTLTISVLRLLTGILVLIETWVWQGKNKILLQPEGWFGNDDYKRNKKDLRFSLLNYLPPTTASLNQVFGIQFIAGLCLTLGILPNLSAFVCFVTLVSIHNRNIYVLSSGDTVYRFFCLFLIFSPYDAQLSILNPKHLFRPEATGWPWTLIMIQLFMANIYAKNVLFKLKGEWWRDGSATQKVLKVRIWNRRELPKALDRTWFFKCTTYGTIAIEAALFSLIWIEEFRLTVLAMGVLLHIGLWIFLRFGFFQLTMIFGLSAFITPKEYHLFFEWLSHF</sequence>
<keyword evidence="2 5" id="KW-0812">Transmembrane</keyword>
<dbReference type="InterPro" id="IPR011020">
    <property type="entry name" value="HTTM-like"/>
</dbReference>
<dbReference type="RefSeq" id="WP_114065737.1">
    <property type="nucleotide sequence ID" value="NZ_CP030850.1"/>
</dbReference>
<dbReference type="GO" id="GO:0012505">
    <property type="term" value="C:endomembrane system"/>
    <property type="evidence" value="ECO:0007669"/>
    <property type="project" value="UniProtKB-SubCell"/>
</dbReference>
<evidence type="ECO:0000313" key="8">
    <source>
        <dbReference type="Proteomes" id="UP000251993"/>
    </source>
</evidence>
<dbReference type="SMART" id="SM00752">
    <property type="entry name" value="HTTM"/>
    <property type="match status" value="1"/>
</dbReference>
<comment type="subcellular location">
    <subcellularLocation>
        <location evidence="1">Endomembrane system</location>
        <topology evidence="1">Multi-pass membrane protein</topology>
    </subcellularLocation>
</comment>
<accession>A0A344TE79</accession>
<feature type="transmembrane region" description="Helical" evidence="5">
    <location>
        <begin position="90"/>
        <end position="118"/>
    </location>
</feature>
<organism evidence="7 8">
    <name type="scientific">Runella rosea</name>
    <dbReference type="NCBI Taxonomy" id="2259595"/>
    <lineage>
        <taxon>Bacteria</taxon>
        <taxon>Pseudomonadati</taxon>
        <taxon>Bacteroidota</taxon>
        <taxon>Cytophagia</taxon>
        <taxon>Cytophagales</taxon>
        <taxon>Spirosomataceae</taxon>
        <taxon>Runella</taxon>
    </lineage>
</organism>
<feature type="transmembrane region" description="Helical" evidence="5">
    <location>
        <begin position="167"/>
        <end position="183"/>
    </location>
</feature>
<dbReference type="Pfam" id="PF05090">
    <property type="entry name" value="HTTM"/>
    <property type="match status" value="1"/>
</dbReference>
<dbReference type="PANTHER" id="PTHR39535">
    <property type="entry name" value="SPORULATION-DELAYING PROTEIN SDPB"/>
    <property type="match status" value="1"/>
</dbReference>
<evidence type="ECO:0000313" key="7">
    <source>
        <dbReference type="EMBL" id="AXE16950.1"/>
    </source>
</evidence>
<gene>
    <name evidence="7" type="ORF">DR864_03990</name>
</gene>
<dbReference type="PANTHER" id="PTHR39535:SF2">
    <property type="entry name" value="HTTM DOMAIN-CONTAINING PROTEIN"/>
    <property type="match status" value="1"/>
</dbReference>
<feature type="transmembrane region" description="Helical" evidence="5">
    <location>
        <begin position="25"/>
        <end position="45"/>
    </location>
</feature>
<evidence type="ECO:0000256" key="2">
    <source>
        <dbReference type="ARBA" id="ARBA00022692"/>
    </source>
</evidence>
<feature type="transmembrane region" description="Helical" evidence="5">
    <location>
        <begin position="125"/>
        <end position="147"/>
    </location>
</feature>
<proteinExistence type="predicted"/>
<evidence type="ECO:0000256" key="4">
    <source>
        <dbReference type="ARBA" id="ARBA00023136"/>
    </source>
</evidence>